<dbReference type="InterPro" id="IPR005693">
    <property type="entry name" value="Mce"/>
</dbReference>
<dbReference type="NCBIfam" id="TIGR00996">
    <property type="entry name" value="Mtu_fam_mce"/>
    <property type="match status" value="1"/>
</dbReference>
<dbReference type="EMBL" id="BONU01000001">
    <property type="protein sequence ID" value="GIG71632.1"/>
    <property type="molecule type" value="Genomic_DNA"/>
</dbReference>
<dbReference type="GO" id="GO:0005576">
    <property type="term" value="C:extracellular region"/>
    <property type="evidence" value="ECO:0007669"/>
    <property type="project" value="TreeGrafter"/>
</dbReference>
<evidence type="ECO:0000313" key="4">
    <source>
        <dbReference type="Proteomes" id="UP000653674"/>
    </source>
</evidence>
<dbReference type="InterPro" id="IPR024516">
    <property type="entry name" value="Mce_C"/>
</dbReference>
<organism evidence="3 4">
    <name type="scientific">Planosporangium flavigriseum</name>
    <dbReference type="NCBI Taxonomy" id="373681"/>
    <lineage>
        <taxon>Bacteria</taxon>
        <taxon>Bacillati</taxon>
        <taxon>Actinomycetota</taxon>
        <taxon>Actinomycetes</taxon>
        <taxon>Micromonosporales</taxon>
        <taxon>Micromonosporaceae</taxon>
        <taxon>Planosporangium</taxon>
    </lineage>
</organism>
<sequence>MSKALEGRGIAGPLIKLIVFAAVTLLLTGLLAQTLGSLTFGGGRTYRAHFTDVTGLLPGDDIRVAGVKVGQVTKVKLVDNKVAEVAFTVDDQVPVANTVRAKIRYRNLVGQRYIALSEAPGGGQRLRENGLIPLAQTTPALDLTVLFNGFRPLFTALSPNEVNKLAYEIIQVLQGEGGTMASLLQRTASLTNTLADRDAVIGRVITNLNAVLGTLSERQDNLDQTISQLQQFVSGLAADRTAIGNALVNMSELTGATASLLNDARPPLAADVDRLGTLAGTLNKNTSVLEGTLDRLPKRYDALIQTASQGSWFSFYLCDFDGRVGLPGAPDVNPATFSSSAARCTNPGGAQ</sequence>
<keyword evidence="4" id="KW-1185">Reference proteome</keyword>
<feature type="domain" description="Mammalian cell entry C-terminal" evidence="2">
    <location>
        <begin position="123"/>
        <end position="303"/>
    </location>
</feature>
<dbReference type="Proteomes" id="UP000653674">
    <property type="component" value="Unassembled WGS sequence"/>
</dbReference>
<dbReference type="AlphaFoldDB" id="A0A8J3LH68"/>
<accession>A0A8J3LH68</accession>
<reference evidence="3" key="1">
    <citation type="submission" date="2021-01" db="EMBL/GenBank/DDBJ databases">
        <title>Whole genome shotgun sequence of Planosporangium flavigriseum NBRC 105377.</title>
        <authorList>
            <person name="Komaki H."/>
            <person name="Tamura T."/>
        </authorList>
    </citation>
    <scope>NUCLEOTIDE SEQUENCE</scope>
    <source>
        <strain evidence="3">NBRC 105377</strain>
    </source>
</reference>
<dbReference type="Pfam" id="PF11887">
    <property type="entry name" value="Mce4_CUP1"/>
    <property type="match status" value="1"/>
</dbReference>
<comment type="caution">
    <text evidence="3">The sequence shown here is derived from an EMBL/GenBank/DDBJ whole genome shotgun (WGS) entry which is preliminary data.</text>
</comment>
<dbReference type="GO" id="GO:0051701">
    <property type="term" value="P:biological process involved in interaction with host"/>
    <property type="evidence" value="ECO:0007669"/>
    <property type="project" value="TreeGrafter"/>
</dbReference>
<dbReference type="Pfam" id="PF02470">
    <property type="entry name" value="MlaD"/>
    <property type="match status" value="1"/>
</dbReference>
<evidence type="ECO:0000259" key="2">
    <source>
        <dbReference type="Pfam" id="PF11887"/>
    </source>
</evidence>
<protein>
    <submittedName>
        <fullName evidence="3">ABC transporter substrate-binding protein</fullName>
    </submittedName>
</protein>
<name>A0A8J3LH68_9ACTN</name>
<dbReference type="InterPro" id="IPR052336">
    <property type="entry name" value="MlaD_Phospholipid_Transporter"/>
</dbReference>
<gene>
    <name evidence="3" type="ORF">Pfl04_00360</name>
</gene>
<feature type="domain" description="Mce/MlaD" evidence="1">
    <location>
        <begin position="43"/>
        <end position="117"/>
    </location>
</feature>
<evidence type="ECO:0000259" key="1">
    <source>
        <dbReference type="Pfam" id="PF02470"/>
    </source>
</evidence>
<dbReference type="PANTHER" id="PTHR33371">
    <property type="entry name" value="INTERMEMBRANE PHOSPHOLIPID TRANSPORT SYSTEM BINDING PROTEIN MLAD-RELATED"/>
    <property type="match status" value="1"/>
</dbReference>
<dbReference type="PANTHER" id="PTHR33371:SF17">
    <property type="entry name" value="MCE-FAMILY PROTEIN MCE1B"/>
    <property type="match status" value="1"/>
</dbReference>
<dbReference type="RefSeq" id="WP_168076062.1">
    <property type="nucleotide sequence ID" value="NZ_BAAAQJ010000022.1"/>
</dbReference>
<proteinExistence type="predicted"/>
<dbReference type="InterPro" id="IPR003399">
    <property type="entry name" value="Mce/MlaD"/>
</dbReference>
<evidence type="ECO:0000313" key="3">
    <source>
        <dbReference type="EMBL" id="GIG71632.1"/>
    </source>
</evidence>